<dbReference type="Proteomes" id="UP000661435">
    <property type="component" value="Unassembled WGS sequence"/>
</dbReference>
<dbReference type="EMBL" id="JACOPP010000012">
    <property type="protein sequence ID" value="MBC5734047.1"/>
    <property type="molecule type" value="Genomic_DNA"/>
</dbReference>
<keyword evidence="3" id="KW-1185">Reference proteome</keyword>
<comment type="caution">
    <text evidence="2">The sequence shown here is derived from an EMBL/GenBank/DDBJ whole genome shotgun (WGS) entry which is preliminary data.</text>
</comment>
<keyword evidence="1" id="KW-0472">Membrane</keyword>
<organism evidence="2 3">
    <name type="scientific">Lawsonibacter hominis</name>
    <dbReference type="NCBI Taxonomy" id="2763053"/>
    <lineage>
        <taxon>Bacteria</taxon>
        <taxon>Bacillati</taxon>
        <taxon>Bacillota</taxon>
        <taxon>Clostridia</taxon>
        <taxon>Eubacteriales</taxon>
        <taxon>Oscillospiraceae</taxon>
        <taxon>Lawsonibacter</taxon>
    </lineage>
</organism>
<gene>
    <name evidence="2" type="ORF">H8S57_09960</name>
</gene>
<evidence type="ECO:0000256" key="1">
    <source>
        <dbReference type="SAM" id="Phobius"/>
    </source>
</evidence>
<feature type="transmembrane region" description="Helical" evidence="1">
    <location>
        <begin position="37"/>
        <end position="57"/>
    </location>
</feature>
<evidence type="ECO:0000313" key="3">
    <source>
        <dbReference type="Proteomes" id="UP000661435"/>
    </source>
</evidence>
<proteinExistence type="predicted"/>
<accession>A0A8J6J0W7</accession>
<evidence type="ECO:0000313" key="2">
    <source>
        <dbReference type="EMBL" id="MBC5734047.1"/>
    </source>
</evidence>
<keyword evidence="1" id="KW-0812">Transmembrane</keyword>
<protein>
    <submittedName>
        <fullName evidence="2">Uncharacterized protein</fullName>
    </submittedName>
</protein>
<name>A0A8J6J0W7_9FIRM</name>
<sequence length="544" mass="59519">MDKRDYIAQVDDLRCPQALRERIGALPGQVRRPRRHWLPLCACAAVVLIGAGGFLLLQNGGLGGSSAGGGHEEGSSVFLSYAGPVFPLTVLDGAELSAGREITLDFSLWDRTWISNQEEAASRTELTEAGRRQVLDDYNEWFPDGGRYESSTDLLVHDAYVLTNSTQQAQTVTLLYPFVGQLQHLSAQTPTLTVDGVPAEATLRSGGYSGGFQGALGADLITAETAGSLNLDQLDSWEDYKALLSDGSYLAQALGDGPDLSGIPVTVYRFTDPWGPEANEDVPNPSIRATFALDYKQTTVLSYGFHSGRFDRENGVMGQGFSIREPGEAGYGTPCYLIILGEDISGLTTQGYVTGGWDTEETVEAGVTVSRYETDLDTVLRETAQLMYRERQERLEGVDFELYYGLLRDFLASYGALSDAPAERYDAGWLEELDVESVDRVFYLEVPLTIPPGETVTAEASFRKAGSFDYYCAHTENQGVYGYDLVTQLGSALTFSSQSARLCGARSVEIVRQNFGFDLEHGIDQVVLDPEAEHYYLEVRRAPS</sequence>
<keyword evidence="1" id="KW-1133">Transmembrane helix</keyword>
<dbReference type="RefSeq" id="WP_186907935.1">
    <property type="nucleotide sequence ID" value="NZ_JACOPP010000012.1"/>
</dbReference>
<reference evidence="2" key="1">
    <citation type="submission" date="2020-08" db="EMBL/GenBank/DDBJ databases">
        <title>Genome public.</title>
        <authorList>
            <person name="Liu C."/>
            <person name="Sun Q."/>
        </authorList>
    </citation>
    <scope>NUCLEOTIDE SEQUENCE</scope>
    <source>
        <strain evidence="2">NSJ-51</strain>
    </source>
</reference>
<dbReference type="AlphaFoldDB" id="A0A8J6J0W7"/>